<evidence type="ECO:0000256" key="3">
    <source>
        <dbReference type="ARBA" id="ARBA00022723"/>
    </source>
</evidence>
<dbReference type="SUPFAM" id="SSF51197">
    <property type="entry name" value="Clavaminate synthase-like"/>
    <property type="match status" value="1"/>
</dbReference>
<evidence type="ECO:0000256" key="4">
    <source>
        <dbReference type="ARBA" id="ARBA00023002"/>
    </source>
</evidence>
<dbReference type="GO" id="GO:0016491">
    <property type="term" value="F:oxidoreductase activity"/>
    <property type="evidence" value="ECO:0007669"/>
    <property type="project" value="UniProtKB-KW"/>
</dbReference>
<evidence type="ECO:0000259" key="7">
    <source>
        <dbReference type="Pfam" id="PF03171"/>
    </source>
</evidence>
<dbReference type="EMBL" id="CP013290">
    <property type="protein sequence ID" value="APH01692.1"/>
    <property type="molecule type" value="Genomic_DNA"/>
</dbReference>
<dbReference type="Pfam" id="PF03171">
    <property type="entry name" value="2OG-FeII_Oxy"/>
    <property type="match status" value="1"/>
</dbReference>
<evidence type="ECO:0000313" key="9">
    <source>
        <dbReference type="EMBL" id="APH01692.1"/>
    </source>
</evidence>
<evidence type="ECO:0000256" key="5">
    <source>
        <dbReference type="ARBA" id="ARBA00023004"/>
    </source>
</evidence>
<comment type="similarity">
    <text evidence="2">Belongs to the iron/ascorbate-dependent oxidoreductase family.</text>
</comment>
<name>A0A1L3MHE0_9MICO</name>
<proteinExistence type="inferred from homology"/>
<evidence type="ECO:0000256" key="1">
    <source>
        <dbReference type="ARBA" id="ARBA00004792"/>
    </source>
</evidence>
<dbReference type="GO" id="GO:0017000">
    <property type="term" value="P:antibiotic biosynthetic process"/>
    <property type="evidence" value="ECO:0007669"/>
    <property type="project" value="UniProtKB-KW"/>
</dbReference>
<keyword evidence="10" id="KW-1185">Reference proteome</keyword>
<organism evidence="9 10">
    <name type="scientific">Janibacter indicus</name>
    <dbReference type="NCBI Taxonomy" id="857417"/>
    <lineage>
        <taxon>Bacteria</taxon>
        <taxon>Bacillati</taxon>
        <taxon>Actinomycetota</taxon>
        <taxon>Actinomycetes</taxon>
        <taxon>Micrococcales</taxon>
        <taxon>Intrasporangiaceae</taxon>
        <taxon>Janibacter</taxon>
    </lineage>
</organism>
<dbReference type="InterPro" id="IPR026992">
    <property type="entry name" value="DIOX_N"/>
</dbReference>
<dbReference type="PANTHER" id="PTHR10209">
    <property type="entry name" value="OXIDOREDUCTASE, 2OG-FE II OXYGENASE FAMILY PROTEIN"/>
    <property type="match status" value="1"/>
</dbReference>
<dbReference type="Proteomes" id="UP000182938">
    <property type="component" value="Chromosome"/>
</dbReference>
<keyword evidence="3" id="KW-0479">Metal-binding</keyword>
<feature type="domain" description="Non-haem dioxygenase N-terminal" evidence="8">
    <location>
        <begin position="17"/>
        <end position="118"/>
    </location>
</feature>
<evidence type="ECO:0000256" key="6">
    <source>
        <dbReference type="ARBA" id="ARBA00023194"/>
    </source>
</evidence>
<comment type="pathway">
    <text evidence="1">Antibiotic biosynthesis.</text>
</comment>
<keyword evidence="4" id="KW-0560">Oxidoreductase</keyword>
<dbReference type="InterPro" id="IPR027443">
    <property type="entry name" value="IPNS-like_sf"/>
</dbReference>
<feature type="domain" description="Isopenicillin N synthase-like Fe(2+) 2OG dioxygenase" evidence="7">
    <location>
        <begin position="194"/>
        <end position="278"/>
    </location>
</feature>
<evidence type="ECO:0000256" key="2">
    <source>
        <dbReference type="ARBA" id="ARBA00008056"/>
    </source>
</evidence>
<keyword evidence="5" id="KW-0408">Iron</keyword>
<dbReference type="RefSeq" id="WP_072624853.1">
    <property type="nucleotide sequence ID" value="NZ_CP013290.1"/>
</dbReference>
<evidence type="ECO:0000259" key="8">
    <source>
        <dbReference type="Pfam" id="PF14226"/>
    </source>
</evidence>
<sequence length="324" mass="35290">MSDDILEVDLLAFESGDAERERAVVNGLMTSLETGFVYVKHDLSEDLIDSAYGMLEEFFTAEREVKEQFVAPGTHGQTGYTGLLVETAATADVADWKEMLNWGPAIPAGHPLRTRYPHRYHDPVLPESAVPGITETLTTFHRSVADLQRRVLRIIATGVGAHPDYFEKMLVDGPTLSRAIHYPAMESAPEAPHVWAAEHADINLITALPRATAAGLQVRLKDSGEWIDAIAPDGGAIINTGLMLEVVTNGVIEPGIHRVVAAPGQEGDRYSVVQFTHPTPWTVLSPLVSTVTEATPQLFSPISAADALDLVLYEINLIEDARRV</sequence>
<dbReference type="GO" id="GO:0046872">
    <property type="term" value="F:metal ion binding"/>
    <property type="evidence" value="ECO:0007669"/>
    <property type="project" value="UniProtKB-KW"/>
</dbReference>
<dbReference type="InterPro" id="IPR044861">
    <property type="entry name" value="IPNS-like_FE2OG_OXY"/>
</dbReference>
<dbReference type="AlphaFoldDB" id="A0A1L3MHE0"/>
<protein>
    <submittedName>
        <fullName evidence="9">Iron/ascorbate oxidoreductase</fullName>
    </submittedName>
</protein>
<dbReference type="PANTHER" id="PTHR10209:SF881">
    <property type="entry name" value="FI07970P-RELATED"/>
    <property type="match status" value="1"/>
</dbReference>
<dbReference type="Pfam" id="PF14226">
    <property type="entry name" value="DIOX_N"/>
    <property type="match status" value="1"/>
</dbReference>
<keyword evidence="6" id="KW-0045">Antibiotic biosynthesis</keyword>
<accession>A0A1L3MHE0</accession>
<reference evidence="9 10" key="1">
    <citation type="submission" date="2015-11" db="EMBL/GenBank/DDBJ databases">
        <authorList>
            <person name="Zhang Y."/>
            <person name="Guo Z."/>
        </authorList>
    </citation>
    <scope>NUCLEOTIDE SEQUENCE [LARGE SCALE GENOMIC DNA]</scope>
    <source>
        <strain evidence="9 10">YFY001</strain>
    </source>
</reference>
<gene>
    <name evidence="9" type="ORF">ASJ30_09260</name>
</gene>
<evidence type="ECO:0000313" key="10">
    <source>
        <dbReference type="Proteomes" id="UP000182938"/>
    </source>
</evidence>
<dbReference type="Gene3D" id="2.60.120.330">
    <property type="entry name" value="B-lactam Antibiotic, Isopenicillin N Synthase, Chain"/>
    <property type="match status" value="1"/>
</dbReference>
<dbReference type="KEGG" id="jte:ASJ30_09260"/>